<dbReference type="EC" id="6.3.3.2" evidence="5"/>
<dbReference type="GO" id="GO:0005524">
    <property type="term" value="F:ATP binding"/>
    <property type="evidence" value="ECO:0007669"/>
    <property type="project" value="UniProtKB-KW"/>
</dbReference>
<dbReference type="EMBL" id="QKTX01000006">
    <property type="protein sequence ID" value="PZV83463.1"/>
    <property type="molecule type" value="Genomic_DNA"/>
</dbReference>
<evidence type="ECO:0000256" key="1">
    <source>
        <dbReference type="ARBA" id="ARBA00010638"/>
    </source>
</evidence>
<keyword evidence="2 4" id="KW-0547">Nucleotide-binding</keyword>
<name>A0A326RSB1_9BACT</name>
<dbReference type="InterPro" id="IPR037171">
    <property type="entry name" value="NagB/RpiA_transferase-like"/>
</dbReference>
<proteinExistence type="inferred from homology"/>
<dbReference type="SUPFAM" id="SSF100950">
    <property type="entry name" value="NagB/RpiA/CoA transferase-like"/>
    <property type="match status" value="1"/>
</dbReference>
<keyword evidence="7" id="KW-1185">Reference proteome</keyword>
<keyword evidence="6" id="KW-0436">Ligase</keyword>
<dbReference type="InterPro" id="IPR002698">
    <property type="entry name" value="FTHF_cligase"/>
</dbReference>
<evidence type="ECO:0000256" key="5">
    <source>
        <dbReference type="RuleBase" id="RU361279"/>
    </source>
</evidence>
<dbReference type="PIRSF" id="PIRSF006806">
    <property type="entry name" value="FTHF_cligase"/>
    <property type="match status" value="1"/>
</dbReference>
<reference evidence="6 7" key="1">
    <citation type="submission" date="2018-06" db="EMBL/GenBank/DDBJ databases">
        <title>Genomic Encyclopedia of Archaeal and Bacterial Type Strains, Phase II (KMG-II): from individual species to whole genera.</title>
        <authorList>
            <person name="Goeker M."/>
        </authorList>
    </citation>
    <scope>NUCLEOTIDE SEQUENCE [LARGE SCALE GENOMIC DNA]</scope>
    <source>
        <strain evidence="6 7">T4</strain>
    </source>
</reference>
<evidence type="ECO:0000313" key="6">
    <source>
        <dbReference type="EMBL" id="PZV83463.1"/>
    </source>
</evidence>
<evidence type="ECO:0000256" key="2">
    <source>
        <dbReference type="ARBA" id="ARBA00022741"/>
    </source>
</evidence>
<keyword evidence="3 4" id="KW-0067">ATP-binding</keyword>
<dbReference type="InterPro" id="IPR024185">
    <property type="entry name" value="FTHF_cligase-like_sf"/>
</dbReference>
<dbReference type="PANTHER" id="PTHR23407:SF1">
    <property type="entry name" value="5-FORMYLTETRAHYDROFOLATE CYCLO-LIGASE"/>
    <property type="match status" value="1"/>
</dbReference>
<comment type="similarity">
    <text evidence="1 5">Belongs to the 5-formyltetrahydrofolate cyclo-ligase family.</text>
</comment>
<dbReference type="GO" id="GO:0046872">
    <property type="term" value="F:metal ion binding"/>
    <property type="evidence" value="ECO:0007669"/>
    <property type="project" value="UniProtKB-KW"/>
</dbReference>
<dbReference type="Pfam" id="PF01812">
    <property type="entry name" value="5-FTHF_cyc-lig"/>
    <property type="match status" value="1"/>
</dbReference>
<evidence type="ECO:0000256" key="3">
    <source>
        <dbReference type="ARBA" id="ARBA00022840"/>
    </source>
</evidence>
<dbReference type="GO" id="GO:0030272">
    <property type="term" value="F:5-formyltetrahydrofolate cyclo-ligase activity"/>
    <property type="evidence" value="ECO:0007669"/>
    <property type="project" value="UniProtKB-EC"/>
</dbReference>
<dbReference type="OrthoDB" id="9801938at2"/>
<dbReference type="Gene3D" id="3.40.50.10420">
    <property type="entry name" value="NagB/RpiA/CoA transferase-like"/>
    <property type="match status" value="1"/>
</dbReference>
<comment type="cofactor">
    <cofactor evidence="5">
        <name>Mg(2+)</name>
        <dbReference type="ChEBI" id="CHEBI:18420"/>
    </cofactor>
</comment>
<feature type="binding site" evidence="4">
    <location>
        <begin position="135"/>
        <end position="143"/>
    </location>
    <ligand>
        <name>ATP</name>
        <dbReference type="ChEBI" id="CHEBI:30616"/>
    </ligand>
</feature>
<comment type="caution">
    <text evidence="6">The sequence shown here is derived from an EMBL/GenBank/DDBJ whole genome shotgun (WGS) entry which is preliminary data.</text>
</comment>
<feature type="binding site" evidence="4">
    <location>
        <position position="58"/>
    </location>
    <ligand>
        <name>substrate</name>
    </ligand>
</feature>
<gene>
    <name evidence="6" type="ORF">CLV31_10676</name>
</gene>
<comment type="catalytic activity">
    <reaction evidence="5">
        <text>(6S)-5-formyl-5,6,7,8-tetrahydrofolate + ATP = (6R)-5,10-methenyltetrahydrofolate + ADP + phosphate</text>
        <dbReference type="Rhea" id="RHEA:10488"/>
        <dbReference type="ChEBI" id="CHEBI:30616"/>
        <dbReference type="ChEBI" id="CHEBI:43474"/>
        <dbReference type="ChEBI" id="CHEBI:57455"/>
        <dbReference type="ChEBI" id="CHEBI:57457"/>
        <dbReference type="ChEBI" id="CHEBI:456216"/>
        <dbReference type="EC" id="6.3.3.2"/>
    </reaction>
</comment>
<dbReference type="PANTHER" id="PTHR23407">
    <property type="entry name" value="ATPASE INHIBITOR/5-FORMYLTETRAHYDROFOLATE CYCLO-LIGASE"/>
    <property type="match status" value="1"/>
</dbReference>
<feature type="binding site" evidence="4">
    <location>
        <begin position="4"/>
        <end position="8"/>
    </location>
    <ligand>
        <name>ATP</name>
        <dbReference type="ChEBI" id="CHEBI:30616"/>
    </ligand>
</feature>
<dbReference type="AlphaFoldDB" id="A0A326RSB1"/>
<dbReference type="GO" id="GO:0009396">
    <property type="term" value="P:folic acid-containing compound biosynthetic process"/>
    <property type="evidence" value="ECO:0007669"/>
    <property type="project" value="TreeGrafter"/>
</dbReference>
<organism evidence="6 7">
    <name type="scientific">Algoriphagus aquaeductus</name>
    <dbReference type="NCBI Taxonomy" id="475299"/>
    <lineage>
        <taxon>Bacteria</taxon>
        <taxon>Pseudomonadati</taxon>
        <taxon>Bacteroidota</taxon>
        <taxon>Cytophagia</taxon>
        <taxon>Cytophagales</taxon>
        <taxon>Cyclobacteriaceae</taxon>
        <taxon>Algoriphagus</taxon>
    </lineage>
</organism>
<sequence>MKTKQELRSAYRQLRKKLTPDQVKEKSIAIRRQFESWLSEREPLTHFHLFFPIDRFNEVNTFYIMELLEQKDKVIYTSQVSKDSLDMDTLKLPKDAAFFLDEWGIPVPQESILVAPSKIQVVLVPLLAYDSQGNRVGFGKGYYDHFLSKLNADVIKIGLSFFEPEPEVKREMHDIPLNFCVTPEKVFTF</sequence>
<evidence type="ECO:0000313" key="7">
    <source>
        <dbReference type="Proteomes" id="UP000248917"/>
    </source>
</evidence>
<evidence type="ECO:0000256" key="4">
    <source>
        <dbReference type="PIRSR" id="PIRSR006806-1"/>
    </source>
</evidence>
<dbReference type="Proteomes" id="UP000248917">
    <property type="component" value="Unassembled WGS sequence"/>
</dbReference>
<keyword evidence="5" id="KW-0460">Magnesium</keyword>
<protein>
    <recommendedName>
        <fullName evidence="5">5-formyltetrahydrofolate cyclo-ligase</fullName>
        <ecNumber evidence="5">6.3.3.2</ecNumber>
    </recommendedName>
</protein>
<keyword evidence="5" id="KW-0479">Metal-binding</keyword>
<dbReference type="RefSeq" id="WP_111392713.1">
    <property type="nucleotide sequence ID" value="NZ_JBJINY010000058.1"/>
</dbReference>
<accession>A0A326RSB1</accession>
<dbReference type="GO" id="GO:0035999">
    <property type="term" value="P:tetrahydrofolate interconversion"/>
    <property type="evidence" value="ECO:0007669"/>
    <property type="project" value="TreeGrafter"/>
</dbReference>
<dbReference type="NCBIfam" id="TIGR02727">
    <property type="entry name" value="MTHFS_bact"/>
    <property type="match status" value="1"/>
</dbReference>